<evidence type="ECO:0000313" key="5">
    <source>
        <dbReference type="Proteomes" id="UP000245647"/>
    </source>
</evidence>
<name>A0A2U2PM52_9SPHI</name>
<dbReference type="PANTHER" id="PTHR48107">
    <property type="entry name" value="NADPH-DEPENDENT ALDEHYDE REDUCTASE-LIKE PROTEIN, CHLOROPLASTIC-RELATED"/>
    <property type="match status" value="1"/>
</dbReference>
<dbReference type="PRINTS" id="PR00081">
    <property type="entry name" value="GDHRDH"/>
</dbReference>
<dbReference type="GO" id="GO:0016614">
    <property type="term" value="F:oxidoreductase activity, acting on CH-OH group of donors"/>
    <property type="evidence" value="ECO:0007669"/>
    <property type="project" value="UniProtKB-ARBA"/>
</dbReference>
<dbReference type="PRINTS" id="PR00080">
    <property type="entry name" value="SDRFAMILY"/>
</dbReference>
<organism evidence="4 5">
    <name type="scientific">Pararcticibacter amylolyticus</name>
    <dbReference type="NCBI Taxonomy" id="2173175"/>
    <lineage>
        <taxon>Bacteria</taxon>
        <taxon>Pseudomonadati</taxon>
        <taxon>Bacteroidota</taxon>
        <taxon>Sphingobacteriia</taxon>
        <taxon>Sphingobacteriales</taxon>
        <taxon>Sphingobacteriaceae</taxon>
        <taxon>Pararcticibacter</taxon>
    </lineage>
</organism>
<dbReference type="Gene3D" id="3.40.50.720">
    <property type="entry name" value="NAD(P)-binding Rossmann-like Domain"/>
    <property type="match status" value="1"/>
</dbReference>
<evidence type="ECO:0000256" key="1">
    <source>
        <dbReference type="ARBA" id="ARBA00006484"/>
    </source>
</evidence>
<dbReference type="Pfam" id="PF13561">
    <property type="entry name" value="adh_short_C2"/>
    <property type="match status" value="1"/>
</dbReference>
<dbReference type="InterPro" id="IPR036291">
    <property type="entry name" value="NAD(P)-bd_dom_sf"/>
</dbReference>
<dbReference type="PROSITE" id="PS00061">
    <property type="entry name" value="ADH_SHORT"/>
    <property type="match status" value="1"/>
</dbReference>
<dbReference type="PANTHER" id="PTHR48107:SF7">
    <property type="entry name" value="RE15974P"/>
    <property type="match status" value="1"/>
</dbReference>
<keyword evidence="2" id="KW-0560">Oxidoreductase</keyword>
<dbReference type="SMART" id="SM00822">
    <property type="entry name" value="PKS_KR"/>
    <property type="match status" value="1"/>
</dbReference>
<gene>
    <name evidence="4" type="ORF">DDR33_01035</name>
</gene>
<dbReference type="AlphaFoldDB" id="A0A2U2PM52"/>
<protein>
    <submittedName>
        <fullName evidence="4">3-ketoacyl-ACP reductase</fullName>
    </submittedName>
</protein>
<evidence type="ECO:0000259" key="3">
    <source>
        <dbReference type="SMART" id="SM00822"/>
    </source>
</evidence>
<comment type="similarity">
    <text evidence="1">Belongs to the short-chain dehydrogenases/reductases (SDR) family.</text>
</comment>
<evidence type="ECO:0000313" key="4">
    <source>
        <dbReference type="EMBL" id="PWG82481.1"/>
    </source>
</evidence>
<reference evidence="4 5" key="1">
    <citation type="submission" date="2018-04" db="EMBL/GenBank/DDBJ databases">
        <title>Pedobacter chongqingensis sp. nov., isolated from a rottenly hemp rope.</title>
        <authorList>
            <person name="Cai Y."/>
        </authorList>
    </citation>
    <scope>NUCLEOTIDE SEQUENCE [LARGE SCALE GENOMIC DNA]</scope>
    <source>
        <strain evidence="4 5">FJ4-8</strain>
    </source>
</reference>
<sequence>MSQLKDKVILITGASRGIGAHMAEAFALQGAKVVINYASSSTKAEELLDRIRQKGGTAIGVKADVSREGDVKSLFDKAIEAFERIDVLINNAGVMTTRLLKDNSESDFNQHFDINVKGVFFSLKEAAARLTNNGIIINFSSSTTKMMLPGYAIYSATKSAVEQMTRVFAKEIGRGISVNAVAPGPTSTELFLNGKSEEILSKLASLNAFNRIAEPEDITKIVLFLASDDSKWISGQVIAANGAMV</sequence>
<dbReference type="InterPro" id="IPR002347">
    <property type="entry name" value="SDR_fam"/>
</dbReference>
<dbReference type="InterPro" id="IPR020904">
    <property type="entry name" value="Sc_DH/Rdtase_CS"/>
</dbReference>
<dbReference type="SUPFAM" id="SSF51735">
    <property type="entry name" value="NAD(P)-binding Rossmann-fold domains"/>
    <property type="match status" value="1"/>
</dbReference>
<dbReference type="Proteomes" id="UP000245647">
    <property type="component" value="Unassembled WGS sequence"/>
</dbReference>
<evidence type="ECO:0000256" key="2">
    <source>
        <dbReference type="ARBA" id="ARBA00023002"/>
    </source>
</evidence>
<feature type="domain" description="Ketoreductase" evidence="3">
    <location>
        <begin position="7"/>
        <end position="184"/>
    </location>
</feature>
<dbReference type="RefSeq" id="WP_109413900.1">
    <property type="nucleotide sequence ID" value="NZ_QEAS01000001.1"/>
</dbReference>
<dbReference type="OrthoDB" id="9788235at2"/>
<keyword evidence="5" id="KW-1185">Reference proteome</keyword>
<comment type="caution">
    <text evidence="4">The sequence shown here is derived from an EMBL/GenBank/DDBJ whole genome shotgun (WGS) entry which is preliminary data.</text>
</comment>
<proteinExistence type="inferred from homology"/>
<accession>A0A2U2PM52</accession>
<dbReference type="InterPro" id="IPR057326">
    <property type="entry name" value="KR_dom"/>
</dbReference>
<dbReference type="EMBL" id="QEAS01000001">
    <property type="protein sequence ID" value="PWG82481.1"/>
    <property type="molecule type" value="Genomic_DNA"/>
</dbReference>
<dbReference type="FunFam" id="3.40.50.720:FF:000084">
    <property type="entry name" value="Short-chain dehydrogenase reductase"/>
    <property type="match status" value="1"/>
</dbReference>